<dbReference type="SMART" id="SM00225">
    <property type="entry name" value="BTB"/>
    <property type="match status" value="1"/>
</dbReference>
<sequence>MSAASQDPSEKTSSLFQFPDADFTIRSSDKILFHVHKTLICLASRVFRDMISLNHLSSSSSSPHPIVDISEKGDLTDAMLRYIYPLPRPVFNSLDPMVLLLEAGDKYDIANIAAAIEDLLLVTPIAESDSVRAYAISKKFQLSRLEPVVECMLLKEPYALLQDEETPDEIGQITADDYRKLDFYRKERVRRAHELFNHNRVKDRAMCECRKKEIVCNIPQLHQIMAEERRVCQSWGLFARICSKELLKCPTLDINAHHLRQRAVDESSCKDSKTVLFDDLKVIIACLSLDIQELPWRFPEAYAEVPDTESFQERELPRMG</sequence>
<dbReference type="Pfam" id="PF00651">
    <property type="entry name" value="BTB"/>
    <property type="match status" value="1"/>
</dbReference>
<evidence type="ECO:0000313" key="2">
    <source>
        <dbReference type="EMBL" id="KZS96541.1"/>
    </source>
</evidence>
<dbReference type="EMBL" id="KV419399">
    <property type="protein sequence ID" value="KZS96541.1"/>
    <property type="molecule type" value="Genomic_DNA"/>
</dbReference>
<evidence type="ECO:0000313" key="3">
    <source>
        <dbReference type="Proteomes" id="UP000076722"/>
    </source>
</evidence>
<dbReference type="AlphaFoldDB" id="A0A164Y3C0"/>
<dbReference type="PROSITE" id="PS50097">
    <property type="entry name" value="BTB"/>
    <property type="match status" value="1"/>
</dbReference>
<organism evidence="2 3">
    <name type="scientific">Sistotremastrum niveocremeum HHB9708</name>
    <dbReference type="NCBI Taxonomy" id="1314777"/>
    <lineage>
        <taxon>Eukaryota</taxon>
        <taxon>Fungi</taxon>
        <taxon>Dikarya</taxon>
        <taxon>Basidiomycota</taxon>
        <taxon>Agaricomycotina</taxon>
        <taxon>Agaricomycetes</taxon>
        <taxon>Sistotremastrales</taxon>
        <taxon>Sistotremastraceae</taxon>
        <taxon>Sertulicium</taxon>
        <taxon>Sertulicium niveocremeum</taxon>
    </lineage>
</organism>
<gene>
    <name evidence="2" type="ORF">SISNIDRAFT_317824</name>
</gene>
<dbReference type="OrthoDB" id="3184970at2759"/>
<name>A0A164Y3C0_9AGAM</name>
<keyword evidence="3" id="KW-1185">Reference proteome</keyword>
<dbReference type="Proteomes" id="UP000076722">
    <property type="component" value="Unassembled WGS sequence"/>
</dbReference>
<dbReference type="CDD" id="cd18186">
    <property type="entry name" value="BTB_POZ_ZBTB_KLHL-like"/>
    <property type="match status" value="1"/>
</dbReference>
<proteinExistence type="predicted"/>
<dbReference type="InterPro" id="IPR011333">
    <property type="entry name" value="SKP1/BTB/POZ_sf"/>
</dbReference>
<evidence type="ECO:0000259" key="1">
    <source>
        <dbReference type="PROSITE" id="PS50097"/>
    </source>
</evidence>
<dbReference type="Gene3D" id="3.30.710.10">
    <property type="entry name" value="Potassium Channel Kv1.1, Chain A"/>
    <property type="match status" value="1"/>
</dbReference>
<feature type="domain" description="BTB" evidence="1">
    <location>
        <begin position="21"/>
        <end position="84"/>
    </location>
</feature>
<reference evidence="2 3" key="1">
    <citation type="journal article" date="2016" name="Mol. Biol. Evol.">
        <title>Comparative Genomics of Early-Diverging Mushroom-Forming Fungi Provides Insights into the Origins of Lignocellulose Decay Capabilities.</title>
        <authorList>
            <person name="Nagy L.G."/>
            <person name="Riley R."/>
            <person name="Tritt A."/>
            <person name="Adam C."/>
            <person name="Daum C."/>
            <person name="Floudas D."/>
            <person name="Sun H."/>
            <person name="Yadav J.S."/>
            <person name="Pangilinan J."/>
            <person name="Larsson K.H."/>
            <person name="Matsuura K."/>
            <person name="Barry K."/>
            <person name="Labutti K."/>
            <person name="Kuo R."/>
            <person name="Ohm R.A."/>
            <person name="Bhattacharya S.S."/>
            <person name="Shirouzu T."/>
            <person name="Yoshinaga Y."/>
            <person name="Martin F.M."/>
            <person name="Grigoriev I.V."/>
            <person name="Hibbett D.S."/>
        </authorList>
    </citation>
    <scope>NUCLEOTIDE SEQUENCE [LARGE SCALE GENOMIC DNA]</scope>
    <source>
        <strain evidence="2 3">HHB9708</strain>
    </source>
</reference>
<protein>
    <recommendedName>
        <fullName evidence="1">BTB domain-containing protein</fullName>
    </recommendedName>
</protein>
<dbReference type="SUPFAM" id="SSF54695">
    <property type="entry name" value="POZ domain"/>
    <property type="match status" value="1"/>
</dbReference>
<dbReference type="InterPro" id="IPR000210">
    <property type="entry name" value="BTB/POZ_dom"/>
</dbReference>
<accession>A0A164Y3C0</accession>